<dbReference type="Proteomes" id="UP000199495">
    <property type="component" value="Unassembled WGS sequence"/>
</dbReference>
<keyword evidence="2" id="KW-1185">Reference proteome</keyword>
<dbReference type="OrthoDB" id="6902891at2"/>
<dbReference type="AlphaFoldDB" id="A0A1G7YXE2"/>
<sequence>MDVLKDLPPGTIWSYLLEAIEWQVLEDLRSYARSRQRDVARGAETPDLAALIVDKYCEGLAKALRIAGIDSTVRLEGDRLCREIDPDFDAHREARWAARPCTLVY</sequence>
<evidence type="ECO:0000313" key="1">
    <source>
        <dbReference type="EMBL" id="SDH01173.1"/>
    </source>
</evidence>
<organism evidence="1 2">
    <name type="scientific">Pelagibacterium luteolum</name>
    <dbReference type="NCBI Taxonomy" id="440168"/>
    <lineage>
        <taxon>Bacteria</taxon>
        <taxon>Pseudomonadati</taxon>
        <taxon>Pseudomonadota</taxon>
        <taxon>Alphaproteobacteria</taxon>
        <taxon>Hyphomicrobiales</taxon>
        <taxon>Devosiaceae</taxon>
        <taxon>Pelagibacterium</taxon>
    </lineage>
</organism>
<protein>
    <submittedName>
        <fullName evidence="1">Uncharacterized protein</fullName>
    </submittedName>
</protein>
<proteinExistence type="predicted"/>
<dbReference type="RefSeq" id="WP_090598277.1">
    <property type="nucleotide sequence ID" value="NZ_FNCS01000016.1"/>
</dbReference>
<evidence type="ECO:0000313" key="2">
    <source>
        <dbReference type="Proteomes" id="UP000199495"/>
    </source>
</evidence>
<name>A0A1G7YXE2_9HYPH</name>
<accession>A0A1G7YXE2</accession>
<dbReference type="EMBL" id="FNCS01000016">
    <property type="protein sequence ID" value="SDH01173.1"/>
    <property type="molecule type" value="Genomic_DNA"/>
</dbReference>
<reference evidence="1 2" key="1">
    <citation type="submission" date="2016-10" db="EMBL/GenBank/DDBJ databases">
        <authorList>
            <person name="de Groot N.N."/>
        </authorList>
    </citation>
    <scope>NUCLEOTIDE SEQUENCE [LARGE SCALE GENOMIC DNA]</scope>
    <source>
        <strain evidence="1 2">CGMCC 1.10267</strain>
    </source>
</reference>
<gene>
    <name evidence="1" type="ORF">SAMN04487974_11643</name>
</gene>